<dbReference type="RefSeq" id="WP_198912624.1">
    <property type="nucleotide sequence ID" value="NZ_BJYG01000013.1"/>
</dbReference>
<accession>A0A511XJ69</accession>
<dbReference type="Gene3D" id="1.10.357.140">
    <property type="entry name" value="UbiA prenyltransferase"/>
    <property type="match status" value="1"/>
</dbReference>
<evidence type="ECO:0000256" key="4">
    <source>
        <dbReference type="ARBA" id="ARBA00022989"/>
    </source>
</evidence>
<keyword evidence="5 6" id="KW-0472">Membrane</keyword>
<feature type="transmembrane region" description="Helical" evidence="6">
    <location>
        <begin position="185"/>
        <end position="205"/>
    </location>
</feature>
<evidence type="ECO:0000256" key="1">
    <source>
        <dbReference type="ARBA" id="ARBA00004141"/>
    </source>
</evidence>
<feature type="transmembrane region" description="Helical" evidence="6">
    <location>
        <begin position="110"/>
        <end position="139"/>
    </location>
</feature>
<keyword evidence="2" id="KW-1003">Cell membrane</keyword>
<keyword evidence="8" id="KW-1185">Reference proteome</keyword>
<reference evidence="7 8" key="1">
    <citation type="submission" date="2019-07" db="EMBL/GenBank/DDBJ databases">
        <title>Whole genome shotgun sequence of Acetobacter oeni NBRC 105207.</title>
        <authorList>
            <person name="Hosoyama A."/>
            <person name="Uohara A."/>
            <person name="Ohji S."/>
            <person name="Ichikawa N."/>
        </authorList>
    </citation>
    <scope>NUCLEOTIDE SEQUENCE [LARGE SCALE GENOMIC DNA]</scope>
    <source>
        <strain evidence="7 8">NBRC 105207</strain>
    </source>
</reference>
<evidence type="ECO:0000313" key="7">
    <source>
        <dbReference type="EMBL" id="GEN62997.1"/>
    </source>
</evidence>
<sequence length="331" mass="36979">MADMFIKTSITAPSREPGTLRDYIAIARFDHSTKHIFIVPGAVLAWLLRGGGHVPSLILNIVCGLVAAVCIASANYVINEFLDRESDRHHPTKSRRSAVRRDLDPRYIRLEWVLFVTIGLSAALLSSWLMAVTAAIFAMQGLVYNVPPLRSKDKPFLDVISESINNPLRLIIGWAMVDPTTLPPISIILACWLGGAFLMAAKRLSEYREITALHGKNLLMRYRASFAGYTDVSLTVSTFLYAQLASFFLAVFLIKYRIEYILTLPLIAVLFSCYLALSMEAGSSAQSPERLYREKKLIAIVVLLVIVFGLTTFINLPWLEVLTSQHFITLN</sequence>
<gene>
    <name evidence="7" type="ORF">AOE01nite_12210</name>
</gene>
<dbReference type="AlphaFoldDB" id="A0A511XJ69"/>
<evidence type="ECO:0000256" key="2">
    <source>
        <dbReference type="ARBA" id="ARBA00022475"/>
    </source>
</evidence>
<feature type="transmembrane region" description="Helical" evidence="6">
    <location>
        <begin position="297"/>
        <end position="318"/>
    </location>
</feature>
<organism evidence="7 8">
    <name type="scientific">Acetobacter oeni</name>
    <dbReference type="NCBI Taxonomy" id="304077"/>
    <lineage>
        <taxon>Bacteria</taxon>
        <taxon>Pseudomonadati</taxon>
        <taxon>Pseudomonadota</taxon>
        <taxon>Alphaproteobacteria</taxon>
        <taxon>Acetobacterales</taxon>
        <taxon>Acetobacteraceae</taxon>
        <taxon>Acetobacter</taxon>
    </lineage>
</organism>
<dbReference type="Pfam" id="PF01040">
    <property type="entry name" value="UbiA"/>
    <property type="match status" value="1"/>
</dbReference>
<proteinExistence type="predicted"/>
<feature type="transmembrane region" description="Helical" evidence="6">
    <location>
        <begin position="57"/>
        <end position="78"/>
    </location>
</feature>
<evidence type="ECO:0000256" key="5">
    <source>
        <dbReference type="ARBA" id="ARBA00023136"/>
    </source>
</evidence>
<evidence type="ECO:0000313" key="8">
    <source>
        <dbReference type="Proteomes" id="UP000321746"/>
    </source>
</evidence>
<keyword evidence="3 6" id="KW-0812">Transmembrane</keyword>
<feature type="transmembrane region" description="Helical" evidence="6">
    <location>
        <begin position="226"/>
        <end position="254"/>
    </location>
</feature>
<dbReference type="InterPro" id="IPR044878">
    <property type="entry name" value="UbiA_sf"/>
</dbReference>
<comment type="caution">
    <text evidence="7">The sequence shown here is derived from an EMBL/GenBank/DDBJ whole genome shotgun (WGS) entry which is preliminary data.</text>
</comment>
<dbReference type="GO" id="GO:0016765">
    <property type="term" value="F:transferase activity, transferring alkyl or aryl (other than methyl) groups"/>
    <property type="evidence" value="ECO:0007669"/>
    <property type="project" value="InterPro"/>
</dbReference>
<dbReference type="InterPro" id="IPR000537">
    <property type="entry name" value="UbiA_prenyltransferase"/>
</dbReference>
<dbReference type="GO" id="GO:0016020">
    <property type="term" value="C:membrane"/>
    <property type="evidence" value="ECO:0007669"/>
    <property type="project" value="UniProtKB-SubCell"/>
</dbReference>
<evidence type="ECO:0000256" key="3">
    <source>
        <dbReference type="ARBA" id="ARBA00022692"/>
    </source>
</evidence>
<keyword evidence="4 6" id="KW-1133">Transmembrane helix</keyword>
<comment type="subcellular location">
    <subcellularLocation>
        <location evidence="1">Membrane</location>
        <topology evidence="1">Multi-pass membrane protein</topology>
    </subcellularLocation>
</comment>
<name>A0A511XJ69_9PROT</name>
<dbReference type="Proteomes" id="UP000321746">
    <property type="component" value="Unassembled WGS sequence"/>
</dbReference>
<evidence type="ECO:0008006" key="9">
    <source>
        <dbReference type="Google" id="ProtNLM"/>
    </source>
</evidence>
<feature type="transmembrane region" description="Helical" evidence="6">
    <location>
        <begin position="260"/>
        <end position="277"/>
    </location>
</feature>
<evidence type="ECO:0000256" key="6">
    <source>
        <dbReference type="SAM" id="Phobius"/>
    </source>
</evidence>
<protein>
    <recommendedName>
        <fullName evidence="9">Decaprenyl-phosphate phosphoribosyltransferase</fullName>
    </recommendedName>
</protein>
<dbReference type="EMBL" id="BJYG01000013">
    <property type="protein sequence ID" value="GEN62997.1"/>
    <property type="molecule type" value="Genomic_DNA"/>
</dbReference>